<reference evidence="1" key="1">
    <citation type="journal article" date="2014" name="Nat. Commun.">
        <title>The emerging biofuel crop Camelina sativa retains a highly undifferentiated hexaploid genome structure.</title>
        <authorList>
            <person name="Kagale S."/>
            <person name="Koh C."/>
            <person name="Nixon J."/>
            <person name="Bollina V."/>
            <person name="Clarke W.E."/>
            <person name="Tuteja R."/>
            <person name="Spillane C."/>
            <person name="Robinson S.J."/>
            <person name="Links M.G."/>
            <person name="Clarke C."/>
            <person name="Higgins E.E."/>
            <person name="Huebert T."/>
            <person name="Sharpe A.G."/>
            <person name="Parkin I.A."/>
        </authorList>
    </citation>
    <scope>NUCLEOTIDE SEQUENCE [LARGE SCALE GENOMIC DNA]</scope>
    <source>
        <strain evidence="1">cv. DH55</strain>
    </source>
</reference>
<organism evidence="1 2">
    <name type="scientific">Camelina sativa</name>
    <name type="common">False flax</name>
    <name type="synonym">Myagrum sativum</name>
    <dbReference type="NCBI Taxonomy" id="90675"/>
    <lineage>
        <taxon>Eukaryota</taxon>
        <taxon>Viridiplantae</taxon>
        <taxon>Streptophyta</taxon>
        <taxon>Embryophyta</taxon>
        <taxon>Tracheophyta</taxon>
        <taxon>Spermatophyta</taxon>
        <taxon>Magnoliopsida</taxon>
        <taxon>eudicotyledons</taxon>
        <taxon>Gunneridae</taxon>
        <taxon>Pentapetalae</taxon>
        <taxon>rosids</taxon>
        <taxon>malvids</taxon>
        <taxon>Brassicales</taxon>
        <taxon>Brassicaceae</taxon>
        <taxon>Camelineae</taxon>
        <taxon>Camelina</taxon>
    </lineage>
</organism>
<dbReference type="InterPro" id="IPR050796">
    <property type="entry name" value="SCF_F-box_component"/>
</dbReference>
<reference evidence="2" key="2">
    <citation type="submission" date="2025-08" db="UniProtKB">
        <authorList>
            <consortium name="RefSeq"/>
        </authorList>
    </citation>
    <scope>IDENTIFICATION</scope>
    <source>
        <tissue evidence="2">Leaf</tissue>
    </source>
</reference>
<name>A0ABM1R763_CAMSA</name>
<gene>
    <name evidence="2" type="primary">LOC104756379</name>
</gene>
<dbReference type="Proteomes" id="UP000694864">
    <property type="component" value="Chromosome 17"/>
</dbReference>
<dbReference type="PANTHER" id="PTHR31672">
    <property type="entry name" value="BNACNNG10540D PROTEIN"/>
    <property type="match status" value="1"/>
</dbReference>
<sequence length="279" mass="32001">MLHLGIMLRPCPTTIHRWPRHRKSLNKKKRTCVGFAVNQNRTTMTFKIVCILEMETVYGFEISDGDSWRLSETTITARSNSHLMGMKPVYLDGTLHWLREDGSVIAFNPETEQARFIPSIFHHFLPSIFHRRRPNMLFAEDNKNNSLTLLYAGTKENIAVYTLLGDSKWALAKQIKNMPIDEREDVSWNLLAYDGKCLVVTKVIKINFGISGLIYVCDMEANSWRVLGSDVCLTYQDVYKITPSLLFVEEDKQHKVVVASNDKHISYLNAIMGLIDSTK</sequence>
<evidence type="ECO:0000313" key="2">
    <source>
        <dbReference type="RefSeq" id="XP_019094851.1"/>
    </source>
</evidence>
<proteinExistence type="predicted"/>
<accession>A0ABM1R763</accession>
<evidence type="ECO:0000313" key="1">
    <source>
        <dbReference type="Proteomes" id="UP000694864"/>
    </source>
</evidence>
<keyword evidence="1" id="KW-1185">Reference proteome</keyword>
<dbReference type="GeneID" id="104756379"/>
<protein>
    <submittedName>
        <fullName evidence="2">F-box/kelch-repeat protein At1g20940</fullName>
    </submittedName>
</protein>
<dbReference type="RefSeq" id="XP_019094851.1">
    <property type="nucleotide sequence ID" value="XM_019239306.1"/>
</dbReference>